<comment type="caution">
    <text evidence="1">The sequence shown here is derived from an EMBL/GenBank/DDBJ whole genome shotgun (WGS) entry which is preliminary data.</text>
</comment>
<accession>A0ABV0JJI1</accession>
<protein>
    <submittedName>
        <fullName evidence="1">Uncharacterized protein</fullName>
    </submittedName>
</protein>
<dbReference type="EMBL" id="JAMPKK010000005">
    <property type="protein sequence ID" value="MEP0863603.1"/>
    <property type="molecule type" value="Genomic_DNA"/>
</dbReference>
<evidence type="ECO:0000313" key="1">
    <source>
        <dbReference type="EMBL" id="MEP0863603.1"/>
    </source>
</evidence>
<sequence length="59" mass="6591">MKEAKTHLEKASTDKGGHQAAALRLTNQAITEVNRGIEYDKKILDAKVLIVFKAIRDIK</sequence>
<evidence type="ECO:0000313" key="2">
    <source>
        <dbReference type="Proteomes" id="UP001442494"/>
    </source>
</evidence>
<gene>
    <name evidence="1" type="ORF">NDI37_03870</name>
</gene>
<reference evidence="1 2" key="1">
    <citation type="submission" date="2022-04" db="EMBL/GenBank/DDBJ databases">
        <title>Positive selection, recombination, and allopatry shape intraspecific diversity of widespread and dominant cyanobacteria.</title>
        <authorList>
            <person name="Wei J."/>
            <person name="Shu W."/>
            <person name="Hu C."/>
        </authorList>
    </citation>
    <scope>NUCLEOTIDE SEQUENCE [LARGE SCALE GENOMIC DNA]</scope>
    <source>
        <strain evidence="1 2">GB2-A5</strain>
    </source>
</reference>
<organism evidence="1 2">
    <name type="scientific">Funiculus sociatus GB2-A5</name>
    <dbReference type="NCBI Taxonomy" id="2933946"/>
    <lineage>
        <taxon>Bacteria</taxon>
        <taxon>Bacillati</taxon>
        <taxon>Cyanobacteriota</taxon>
        <taxon>Cyanophyceae</taxon>
        <taxon>Coleofasciculales</taxon>
        <taxon>Coleofasciculaceae</taxon>
        <taxon>Funiculus</taxon>
    </lineage>
</organism>
<dbReference type="Proteomes" id="UP001442494">
    <property type="component" value="Unassembled WGS sequence"/>
</dbReference>
<dbReference type="RefSeq" id="WP_190418917.1">
    <property type="nucleotide sequence ID" value="NZ_JAMPKK010000005.1"/>
</dbReference>
<proteinExistence type="predicted"/>
<keyword evidence="2" id="KW-1185">Reference proteome</keyword>
<name>A0ABV0JJI1_9CYAN</name>